<accession>A0A2W5KJI7</accession>
<evidence type="ECO:0000313" key="4">
    <source>
        <dbReference type="EMBL" id="PZQ17171.1"/>
    </source>
</evidence>
<feature type="signal peptide" evidence="2">
    <location>
        <begin position="1"/>
        <end position="30"/>
    </location>
</feature>
<dbReference type="Gene3D" id="2.160.20.10">
    <property type="entry name" value="Single-stranded right-handed beta-helix, Pectin lyase-like"/>
    <property type="match status" value="1"/>
</dbReference>
<dbReference type="InterPro" id="IPR050909">
    <property type="entry name" value="Bact_Autotransporter_VF"/>
</dbReference>
<dbReference type="InterPro" id="IPR011050">
    <property type="entry name" value="Pectin_lyase_fold/virulence"/>
</dbReference>
<evidence type="ECO:0000313" key="5">
    <source>
        <dbReference type="Proteomes" id="UP000249577"/>
    </source>
</evidence>
<evidence type="ECO:0000256" key="2">
    <source>
        <dbReference type="SAM" id="SignalP"/>
    </source>
</evidence>
<comment type="caution">
    <text evidence="4">The sequence shown here is derived from an EMBL/GenBank/DDBJ whole genome shotgun (WGS) entry which is preliminary data.</text>
</comment>
<protein>
    <recommendedName>
        <fullName evidence="3">Filamentous haemagglutinin FhaB/tRNA nuclease CdiA-like TPS domain-containing protein</fullName>
    </recommendedName>
</protein>
<dbReference type="Pfam" id="PF12545">
    <property type="entry name" value="DUF3739"/>
    <property type="match status" value="1"/>
</dbReference>
<dbReference type="SUPFAM" id="SSF51126">
    <property type="entry name" value="Pectin lyase-like"/>
    <property type="match status" value="1"/>
</dbReference>
<dbReference type="PANTHER" id="PTHR12338">
    <property type="entry name" value="AUTOTRANSPORTER"/>
    <property type="match status" value="1"/>
</dbReference>
<keyword evidence="2" id="KW-0732">Signal</keyword>
<dbReference type="InterPro" id="IPR012334">
    <property type="entry name" value="Pectin_lyas_fold"/>
</dbReference>
<name>A0A2W5KJI7_ANCNO</name>
<dbReference type="Pfam" id="PF05860">
    <property type="entry name" value="TPS"/>
    <property type="match status" value="1"/>
</dbReference>
<gene>
    <name evidence="4" type="ORF">DI565_07315</name>
</gene>
<dbReference type="InterPro" id="IPR008638">
    <property type="entry name" value="FhaB/CdiA-like_TPS"/>
</dbReference>
<dbReference type="EMBL" id="QFPN01000003">
    <property type="protein sequence ID" value="PZQ17171.1"/>
    <property type="molecule type" value="Genomic_DNA"/>
</dbReference>
<feature type="domain" description="Filamentous haemagglutinin FhaB/tRNA nuclease CdiA-like TPS" evidence="3">
    <location>
        <begin position="127"/>
        <end position="251"/>
    </location>
</feature>
<dbReference type="NCBIfam" id="TIGR01901">
    <property type="entry name" value="adhes_NPXG"/>
    <property type="match status" value="1"/>
</dbReference>
<sequence>MGGTSSGLKRGRRPSNRAWLLVGVSVAALAASNAATLARPLNGGPGSPSPAAAAAAAAATQNRQSQDAALRGRDALSRVTRAVQSMKDIQKAARDAAKSRPKPVPDGLRKGGLNPAVKEPRSADLDPTGLETWDGAKMPVETIDGNHREVLIEQIKSRAILSWETFNVGKDTTLVFDQDGNKDWVVLNRIVGGLDENGRRTAALKPSQILGSIKADGTVLIMNQNGVIFGAGSQIRTNSLVVTTAEIGRGFRFVGTPDPTNKLNNQFEALTLVERNLEFLQYGLLGVRDSLKTDVERDVYSEFMPYYDNVVLADGRREVARENDAPTGGVFVEQGAKITLGEGGFALLNSTRVENAGHILAPAGNVSLVAAWGASLIASDGSGKDGNSAYYRGVAGFGPTGKITPGFDGSLDYVDADGVTRHVNDDLGEIFGRNTGLIETPRGSIRLTENAGVLRATTSVSRNGYIAIDRAMPGSVTTILADTDPETVPLDAESIANFKASRIEIGYYVGSGALVVAPGGDVVFGPVVDVSQNGRDIEGGQRILVESGAVIDVSGLTDVLVPASRNAIRIGPLKGNELADSPELRESFLNGALIYVDPRKSGVREDGVAWIGSPLVDAASYYAQVGVTASELLTRGGNVQFAALRNAGDTLGGTRVSDTIVEKGALIDISGGSVRYEGGAVRTTQLVGADGRVYDISEADPLKMSFVGFAAGFTRYHDRWGVSRSYQSTLRPNYRIEEAYTEGRDAGTLDLAGDVLVFEGGVKAGVIVGERQRRDATEGSGASAIDWDQRAVQGAGSEMPVAGAIRIGSDFSGGADIGEVRIVDGEDMPELDGPIGYGRDFGDIDKTLPVTETGEAHGPVGPRSKKSALSKDRIATTYISADMLNEAGFGQIEIARGGDIIVEKKATVKLADGGLFTAASGGSIRVDGKIQAASGVVALETAGSDALQTNFDIPYEGYSPYDIVINGTISVRGKWVNDYKKADGEAAGGAYLDGGSILLYAGQGVANTGVGDPTKVRDISGSVKVNAGATLDVSGGGRIDREGNVDTSAKGGDLALISEVNYLSGATEFPGLFVRSQHVNFVEPIVPDKIIAKVAIDSGATILSHGFGGGGTFQLVTPEFSFGDKVADVGTALPMDFINKQGFQNYDITSYKTKIVESKFRDDFNPDFKRGYDAFLDTQTITIGAGETLRLRNSVFSLLASDRSKRDLSALQNLESGGDLYSVLKPTTLADEKGRDNAYYRAPVNLSFGGSIELKVAEGGKILGEAGATITAPRLINEGLIRIRGGHIVQRSTLPQPIADEGRSVRDPYDGLVARGDGTYRETDLSNVTDETGRRLTNAEAYVGYLLGELAGDVGVELREGSVTDLSGVSLRDPLARKRDAAGETVSDGRIVSGGSITLAPEADRVKGFKLYPGNEYSRFAGNGYKDNTNFKKTLGLKLVAEKGSKLDLDGARDVYRRAPSDGSVTPAKPIPTRVWSDAGAIHAPNGATLTGADIEAHGGAKHARGGTLEIGDLVLTQADTATPLANTVSGDMIEASGFDMLQARGSVTTIGDVDLELGRAFFLTSHEIVDQTGQGAIRDPQLFADIGTGGSLSISAGYIRLEGYADTVDAVTGAAGSGSVTLSGDQIDVVGAVRFNETVGSATLRSKGDVRLIGQSDVNRRLPTDAIGSIVFSDAIGMHLAAGGDLTISADRVYPATGTTARVTSAGQDSTIRFERDGGAKPKTPYSAGANLTVQATHIEQNGALFTPHGQLTLGSNEAILGDLDANGDRIVIAPATETVTLGDGSLTSVSGGKIRIPYGVTTDLTEYYFAPGGDDALEQTPEKRLTLGGGEVVMEDGATIDVSGGGDVFAYEFIPGTGGSRDVLDRLNVDEFSSNGGLTYPDGRQIYAIVPGLSEAQVAAFDPYFSTGYDELGQPSMAGTRVYLEGGAGLKAGWYTLLPAKYAVLPGGLRIVEQSGGPGLASAAATTLADGTIRVSGRYGQLGSRDWRWRRFDVQTQTTFLKYSNIALTSAQATFAARAAEAGEPTPRLPLDAGALVFDARTKLDLGGTVDSTPGKNGRGVTVDVGGSAIYVVADPSAITLRDGTVLADGAVVREIGGKLVLCSDTASACEAGSAERLSDVAPLLVSADDLTRLGAESLLIGGTRATQADGDVEIRTTAHRLVVANDENSALAAPEILLAVGLGQNELVNANGEAVDPNDPGATVTRDVRDGPAKALIVAEGAVIEARGEVRDPSTADYLAAGGWVGRPYSATDAGSGYHRSSVGAFLRVANGPERIIRRDDSTLDAPETETKRPDLVARYERRYAVDLSVGAGARISGQSVLADVGTYRNPTLSTGAGGLAWKPAATLSIDAASITARTLTLGAGEIALTDGVVDRGVLALSHDFLDGLKGGGASRLSLVSRDGIGIDGGVWSFGELALNAPGVESRDGGDVTIEAKTLEFGNAGDAAKACEACGNAALTVKAGEIVVGAGSVVLDGFGGGVSLGASAGLFAHGDGGIDVGTADLTIDAPIIADRVSPNADATLTTIVPTEAAFRAGGAVRIVNSSDADLKDFERTPGAILRIEGASVSIEGTRLSASAGLVDIRATSGDVTLGRGALIEAPGYEKTFATVKRSAPAGSVRLASDHGDVTIGAGSRVDVGGTVGKAGSLALVAQEGDVRIRGEIDGRAKEGNASILVDAGGAFDLDAFAALAAERNFDGRVAVFSGAGDLTLGAGSTIKAESLTLGADGGAVDVAGFIDTRGINGGDVSLFGQTGVRLRDGAMIDTGATGYAASDSRRARSGSVTIAVGDKGSIALYEGSVIDVAADRTEGRLVSVRREGKTYCRYVAADQAGSVSLRAPVIEGEGGDRVDVTSNGRVTGAHEIVLEAYKTWDLDAIADSGEFVGVKRDENGGVVLDVREGLDTLVYDARTGEVSVVDAGSGVNLLGDRGDGTVASYIQDFDLSASYAGLGGLASKSNFHARPGVELRSAGDVTFASNWNLAAGTVDVTAATADGVMAIDPTVGKAAVVFGREADLIRNYTAMTYRVGGSALGEAGAIAIRAAGDLTVEGTISDGFFQFRNQTDETYLPLAMAGRRPATAPFSAAANSAAALGDDAAGSAELFPLIGGEAMGSFSLSFAAGADLDSADASRVVSGASGDFSVVGLHSYKATSASKPASTRTAYYRNLIRTGAGSIDVAAAGSIDLRGEEDPIFVRTTDDKLVTDRQAFGDPRQIGGAAIYSAGRRASLEPIVMTDANGRAITLDPTSLLPTSNPLRDSLPSFVYGANAAFQRSFGPAGVLVGDLAFAEDGGDVTLSAGLDVLGRRDLARSTIAEGSSPNVSIYKTFMADYEPWRQGHVGQDAAIRINASGFYDGVGALAGGDVTVEAGRDVSDLTTVATTSVASAATSGGGSATKALLTFGSGDVVVTAGRDVLGGRVDVASGEGVVSAARSVASAGNISNNAFNVVENALRLRLSDATIDVSAGRGVDLQGLAALGAYSAQDQNSLGFYSAIAGVSIEANADVLVRNERDVIFGTLSVWPGSFRAVTIGGDLELRRTDTVPTAAGGDTQILMAPSPVGQLELLAAGDIAPATLAMSDADPGLLPGLFGSGQVADFLIEPEFRTVNVFEFPNLRPDATESEQRRQHSETPLHGDDENPVLISAGRDIAGVILSTPKETRVSAGRDILDMAFFGQNLDDADVTRVVAGRDIVASSSLVGARTLLSNGQLGQPGAPRATLQGNTFLIGGPGSFYLEAGRNAGPFLNSATVTPFEDDPNSSDSSVLQRGAQVSFGGGVLSVGDESNPWLSPDGGNVTVMFGVGKGVAWDAFRDAYLDPANFAKLDDVLFVSGDRARPVYGPKLITWMKEHAAGELAEEAGGGEVDYAVAYRAFKGLEDLRQRNFLSDVYFGELSATADPSGPSYQQYQRGYRAVNTLFPGDLGYTVNDLTGGSNGANKQVHTGDLDLRLATIQTSRGGDIRVFGPGGRVLAGSVVRTAQQIARRNYGGAALYEALKVGAQPTLSIDAIPAGYEGLLTVRGGTIYTFTDGDVLLNQSRLFTQGGGDIVMWSSNGDLNGGEGPKTSSNFPPVVVDTDYNGYSVEDRRGSATGAGIAAFQPSPDVEAPDVFLIAPRGTVDAGAAGIRVAGNINIAAETVANADNISVGGASVGVPQVAVAPLGALTAAASAEANADAAAPGQDGASDQASIIIVEVLGYGGGDGKDCPPDQPDCKAETQ</sequence>
<evidence type="ECO:0000256" key="1">
    <source>
        <dbReference type="SAM" id="MobiDB-lite"/>
    </source>
</evidence>
<dbReference type="InterPro" id="IPR021026">
    <property type="entry name" value="Filamn_hemagglutn_DUF3739"/>
</dbReference>
<feature type="chain" id="PRO_5015957035" description="Filamentous haemagglutinin FhaB/tRNA nuclease CdiA-like TPS domain-containing protein" evidence="2">
    <location>
        <begin position="31"/>
        <end position="4216"/>
    </location>
</feature>
<proteinExistence type="predicted"/>
<feature type="region of interest" description="Disordered" evidence="1">
    <location>
        <begin position="37"/>
        <end position="69"/>
    </location>
</feature>
<feature type="compositionally biased region" description="Basic and acidic residues" evidence="1">
    <location>
        <begin position="3619"/>
        <end position="3638"/>
    </location>
</feature>
<feature type="region of interest" description="Disordered" evidence="1">
    <location>
        <begin position="88"/>
        <end position="133"/>
    </location>
</feature>
<dbReference type="Proteomes" id="UP000249577">
    <property type="component" value="Unassembled WGS sequence"/>
</dbReference>
<dbReference type="PANTHER" id="PTHR12338:SF5">
    <property type="entry name" value="ANTIGEN 43-RELATED"/>
    <property type="match status" value="1"/>
</dbReference>
<feature type="compositionally biased region" description="Basic and acidic residues" evidence="1">
    <location>
        <begin position="88"/>
        <end position="98"/>
    </location>
</feature>
<organism evidence="4 5">
    <name type="scientific">Ancylobacter novellus</name>
    <name type="common">Thiobacillus novellus</name>
    <dbReference type="NCBI Taxonomy" id="921"/>
    <lineage>
        <taxon>Bacteria</taxon>
        <taxon>Pseudomonadati</taxon>
        <taxon>Pseudomonadota</taxon>
        <taxon>Alphaproteobacteria</taxon>
        <taxon>Hyphomicrobiales</taxon>
        <taxon>Xanthobacteraceae</taxon>
        <taxon>Ancylobacter</taxon>
    </lineage>
</organism>
<feature type="region of interest" description="Disordered" evidence="1">
    <location>
        <begin position="3616"/>
        <end position="3641"/>
    </location>
</feature>
<dbReference type="SMART" id="SM00912">
    <property type="entry name" value="Haemagg_act"/>
    <property type="match status" value="1"/>
</dbReference>
<evidence type="ECO:0000259" key="3">
    <source>
        <dbReference type="SMART" id="SM00912"/>
    </source>
</evidence>
<reference evidence="4 5" key="1">
    <citation type="submission" date="2017-08" db="EMBL/GenBank/DDBJ databases">
        <title>Infants hospitalized years apart are colonized by the same room-sourced microbial strains.</title>
        <authorList>
            <person name="Brooks B."/>
            <person name="Olm M.R."/>
            <person name="Firek B.A."/>
            <person name="Baker R."/>
            <person name="Thomas B.C."/>
            <person name="Morowitz M.J."/>
            <person name="Banfield J.F."/>
        </authorList>
    </citation>
    <scope>NUCLEOTIDE SEQUENCE [LARGE SCALE GENOMIC DNA]</scope>
    <source>
        <strain evidence="4">S2_005_003_R2_43</strain>
    </source>
</reference>